<dbReference type="PANTHER" id="PTHR43123:SF1">
    <property type="entry name" value="POLYSACCHARIDE DEACETYLASE-RELATED"/>
    <property type="match status" value="1"/>
</dbReference>
<sequence>MIDIHDDSWMKRDLYGYGPDRPDAKWPNGAKIAVNFVLNHEEGGERSVEDGDEHAETMLHEYGSVLAVEPGKRDPGTESQFDYGSRAAIWRIMKIFKKHNIPITFYAVARAFERNVAVAEYAEAEGHEVASHCFKWKPYTGMTDEEEESYIRKAVESFKKTSPTGKVPVGWFYGRPSARSLPLVAKVYKELGHELLYWADTFADDLPYYTVKPGGDPSEGLVMMPYSLDCNDFKFWQAQFGSDDAFAQHIINAFDTIREEGLEGKAAYITVALHSRWIGRPGRFPALKRIIEHFTSFDDVWFATREQIARHWTETYPYSPK</sequence>
<evidence type="ECO:0000256" key="4">
    <source>
        <dbReference type="ARBA" id="ARBA00023136"/>
    </source>
</evidence>
<dbReference type="GO" id="GO:0005975">
    <property type="term" value="P:carbohydrate metabolic process"/>
    <property type="evidence" value="ECO:0007669"/>
    <property type="project" value="InterPro"/>
</dbReference>
<dbReference type="EMBL" id="JAODAN010000002">
    <property type="protein sequence ID" value="KAK1925994.1"/>
    <property type="molecule type" value="Genomic_DNA"/>
</dbReference>
<name>A0AAD9FTG6_PAPLA</name>
<dbReference type="InterPro" id="IPR002509">
    <property type="entry name" value="NODB_dom"/>
</dbReference>
<organism evidence="9 10">
    <name type="scientific">Papiliotrema laurentii</name>
    <name type="common">Cryptococcus laurentii</name>
    <dbReference type="NCBI Taxonomy" id="5418"/>
    <lineage>
        <taxon>Eukaryota</taxon>
        <taxon>Fungi</taxon>
        <taxon>Dikarya</taxon>
        <taxon>Basidiomycota</taxon>
        <taxon>Agaricomycotina</taxon>
        <taxon>Tremellomycetes</taxon>
        <taxon>Tremellales</taxon>
        <taxon>Rhynchogastremaceae</taxon>
        <taxon>Papiliotrema</taxon>
    </lineage>
</organism>
<comment type="subcellular location">
    <subcellularLocation>
        <location evidence="1">Cell membrane</location>
        <topology evidence="1">Lipid-anchor</topology>
        <topology evidence="1">GPI-anchor</topology>
    </subcellularLocation>
</comment>
<evidence type="ECO:0000259" key="8">
    <source>
        <dbReference type="PROSITE" id="PS51677"/>
    </source>
</evidence>
<dbReference type="GO" id="GO:0005886">
    <property type="term" value="C:plasma membrane"/>
    <property type="evidence" value="ECO:0007669"/>
    <property type="project" value="UniProtKB-SubCell"/>
</dbReference>
<dbReference type="Proteomes" id="UP001182556">
    <property type="component" value="Unassembled WGS sequence"/>
</dbReference>
<keyword evidence="5" id="KW-0325">Glycoprotein</keyword>
<keyword evidence="6" id="KW-0449">Lipoprotein</keyword>
<protein>
    <recommendedName>
        <fullName evidence="8">NodB homology domain-containing protein</fullName>
    </recommendedName>
</protein>
<evidence type="ECO:0000256" key="1">
    <source>
        <dbReference type="ARBA" id="ARBA00004609"/>
    </source>
</evidence>
<comment type="caution">
    <text evidence="9">The sequence shown here is derived from an EMBL/GenBank/DDBJ whole genome shotgun (WGS) entry which is preliminary data.</text>
</comment>
<evidence type="ECO:0000256" key="5">
    <source>
        <dbReference type="ARBA" id="ARBA00023180"/>
    </source>
</evidence>
<gene>
    <name evidence="9" type="ORF">DB88DRAFT_480346</name>
</gene>
<dbReference type="Gene3D" id="3.20.20.370">
    <property type="entry name" value="Glycoside hydrolase/deacetylase"/>
    <property type="match status" value="1"/>
</dbReference>
<evidence type="ECO:0000313" key="9">
    <source>
        <dbReference type="EMBL" id="KAK1925994.1"/>
    </source>
</evidence>
<accession>A0AAD9FTG6</accession>
<dbReference type="GO" id="GO:0098552">
    <property type="term" value="C:side of membrane"/>
    <property type="evidence" value="ECO:0007669"/>
    <property type="project" value="UniProtKB-KW"/>
</dbReference>
<keyword evidence="2" id="KW-1003">Cell membrane</keyword>
<dbReference type="Pfam" id="PF01522">
    <property type="entry name" value="Polysacc_deac_1"/>
    <property type="match status" value="1"/>
</dbReference>
<evidence type="ECO:0000256" key="7">
    <source>
        <dbReference type="ARBA" id="ARBA00023316"/>
    </source>
</evidence>
<dbReference type="AlphaFoldDB" id="A0AAD9FTG6"/>
<dbReference type="PANTHER" id="PTHR43123">
    <property type="entry name" value="POLYSACCHARIDE DEACETYLASE-RELATED"/>
    <property type="match status" value="1"/>
</dbReference>
<keyword evidence="7" id="KW-0961">Cell wall biogenesis/degradation</keyword>
<evidence type="ECO:0000256" key="3">
    <source>
        <dbReference type="ARBA" id="ARBA00022622"/>
    </source>
</evidence>
<reference evidence="9" key="1">
    <citation type="submission" date="2023-02" db="EMBL/GenBank/DDBJ databases">
        <title>Identification and recombinant expression of a fungal hydrolase from Papiliotrema laurentii that hydrolyzes apple cutin and clears colloidal polyester polyurethane.</title>
        <authorList>
            <consortium name="DOE Joint Genome Institute"/>
            <person name="Roman V.A."/>
            <person name="Bojanowski C."/>
            <person name="Crable B.R."/>
            <person name="Wagner D.N."/>
            <person name="Hung C.S."/>
            <person name="Nadeau L.J."/>
            <person name="Schratz L."/>
            <person name="Haridas S."/>
            <person name="Pangilinan J."/>
            <person name="Lipzen A."/>
            <person name="Na H."/>
            <person name="Yan M."/>
            <person name="Ng V."/>
            <person name="Grigoriev I.V."/>
            <person name="Spatafora J.W."/>
            <person name="Barlow D."/>
            <person name="Biffinger J."/>
            <person name="Kelley-Loughnane N."/>
            <person name="Varaljay V.A."/>
            <person name="Crookes-Goodson W.J."/>
        </authorList>
    </citation>
    <scope>NUCLEOTIDE SEQUENCE</scope>
    <source>
        <strain evidence="9">5307AH</strain>
    </source>
</reference>
<evidence type="ECO:0000313" key="10">
    <source>
        <dbReference type="Proteomes" id="UP001182556"/>
    </source>
</evidence>
<dbReference type="SUPFAM" id="SSF88713">
    <property type="entry name" value="Glycoside hydrolase/deacetylase"/>
    <property type="match status" value="1"/>
</dbReference>
<keyword evidence="4" id="KW-0472">Membrane</keyword>
<proteinExistence type="predicted"/>
<keyword evidence="3" id="KW-0336">GPI-anchor</keyword>
<dbReference type="GO" id="GO:0016810">
    <property type="term" value="F:hydrolase activity, acting on carbon-nitrogen (but not peptide) bonds"/>
    <property type="evidence" value="ECO:0007669"/>
    <property type="project" value="InterPro"/>
</dbReference>
<dbReference type="GO" id="GO:0071555">
    <property type="term" value="P:cell wall organization"/>
    <property type="evidence" value="ECO:0007669"/>
    <property type="project" value="UniProtKB-KW"/>
</dbReference>
<keyword evidence="10" id="KW-1185">Reference proteome</keyword>
<evidence type="ECO:0000256" key="2">
    <source>
        <dbReference type="ARBA" id="ARBA00022475"/>
    </source>
</evidence>
<dbReference type="PROSITE" id="PS51677">
    <property type="entry name" value="NODB"/>
    <property type="match status" value="1"/>
</dbReference>
<evidence type="ECO:0000256" key="6">
    <source>
        <dbReference type="ARBA" id="ARBA00023288"/>
    </source>
</evidence>
<feature type="domain" description="NodB homology" evidence="8">
    <location>
        <begin position="75"/>
        <end position="303"/>
    </location>
</feature>
<dbReference type="InterPro" id="IPR011330">
    <property type="entry name" value="Glyco_hydro/deAcase_b/a-brl"/>
</dbReference>